<name>A0A7W8D0I8_9FIRM</name>
<keyword evidence="3 5" id="KW-0808">Transferase</keyword>
<dbReference type="Pfam" id="PF01121">
    <property type="entry name" value="CoaE"/>
    <property type="match status" value="1"/>
</dbReference>
<evidence type="ECO:0000256" key="4">
    <source>
        <dbReference type="NCBIfam" id="TIGR00152"/>
    </source>
</evidence>
<dbReference type="Gene3D" id="3.40.50.300">
    <property type="entry name" value="P-loop containing nucleotide triphosphate hydrolases"/>
    <property type="match status" value="1"/>
</dbReference>
<dbReference type="InterPro" id="IPR027417">
    <property type="entry name" value="P-loop_NTPase"/>
</dbReference>
<dbReference type="GO" id="GO:0005737">
    <property type="term" value="C:cytoplasm"/>
    <property type="evidence" value="ECO:0007669"/>
    <property type="project" value="UniProtKB-SubCell"/>
</dbReference>
<keyword evidence="2 3" id="KW-0067">ATP-binding</keyword>
<dbReference type="GO" id="GO:0015937">
    <property type="term" value="P:coenzyme A biosynthetic process"/>
    <property type="evidence" value="ECO:0007669"/>
    <property type="project" value="UniProtKB-UniRule"/>
</dbReference>
<keyword evidence="6" id="KW-1185">Reference proteome</keyword>
<feature type="binding site" evidence="3">
    <location>
        <begin position="17"/>
        <end position="22"/>
    </location>
    <ligand>
        <name>ATP</name>
        <dbReference type="ChEBI" id="CHEBI:30616"/>
    </ligand>
</feature>
<keyword evidence="3 5" id="KW-0418">Kinase</keyword>
<dbReference type="InterPro" id="IPR001977">
    <property type="entry name" value="Depp_CoAkinase"/>
</dbReference>
<comment type="similarity">
    <text evidence="3">Belongs to the CoaE family.</text>
</comment>
<proteinExistence type="inferred from homology"/>
<evidence type="ECO:0000256" key="1">
    <source>
        <dbReference type="ARBA" id="ARBA00022741"/>
    </source>
</evidence>
<evidence type="ECO:0000256" key="2">
    <source>
        <dbReference type="ARBA" id="ARBA00022840"/>
    </source>
</evidence>
<dbReference type="EC" id="2.7.1.24" evidence="3 4"/>
<comment type="pathway">
    <text evidence="3">Cofactor biosynthesis; coenzyme A biosynthesis; CoA from (R)-pantothenate: step 5/5.</text>
</comment>
<sequence>MSELSEKKIIGITGTMGAGKSEAARIVREHYPVLDCDRVNARLLEPGEAGYKALAPYGFTGADGRIDKRRMAAAMFNDPQCKAEIEAILHPLIRQRILAWIDQQNGRLVFIEMPLLFETGSQDLFDEIWCVCVDDDLALYRLKTYRHISEEDARARIRTQSDPASKRRQSDVILWNNGTKAELRKAVEEALRKEQA</sequence>
<evidence type="ECO:0000313" key="6">
    <source>
        <dbReference type="Proteomes" id="UP000539953"/>
    </source>
</evidence>
<evidence type="ECO:0000313" key="5">
    <source>
        <dbReference type="EMBL" id="MBB5183782.1"/>
    </source>
</evidence>
<keyword evidence="1 3" id="KW-0547">Nucleotide-binding</keyword>
<comment type="catalytic activity">
    <reaction evidence="3">
        <text>3'-dephospho-CoA + ATP = ADP + CoA + H(+)</text>
        <dbReference type="Rhea" id="RHEA:18245"/>
        <dbReference type="ChEBI" id="CHEBI:15378"/>
        <dbReference type="ChEBI" id="CHEBI:30616"/>
        <dbReference type="ChEBI" id="CHEBI:57287"/>
        <dbReference type="ChEBI" id="CHEBI:57328"/>
        <dbReference type="ChEBI" id="CHEBI:456216"/>
        <dbReference type="EC" id="2.7.1.24"/>
    </reaction>
</comment>
<evidence type="ECO:0000256" key="3">
    <source>
        <dbReference type="HAMAP-Rule" id="MF_00376"/>
    </source>
</evidence>
<dbReference type="UniPathway" id="UPA00241">
    <property type="reaction ID" value="UER00356"/>
</dbReference>
<dbReference type="GO" id="GO:0005524">
    <property type="term" value="F:ATP binding"/>
    <property type="evidence" value="ECO:0007669"/>
    <property type="project" value="UniProtKB-UniRule"/>
</dbReference>
<dbReference type="NCBIfam" id="TIGR00152">
    <property type="entry name" value="dephospho-CoA kinase"/>
    <property type="match status" value="1"/>
</dbReference>
<dbReference type="SUPFAM" id="SSF52540">
    <property type="entry name" value="P-loop containing nucleoside triphosphate hydrolases"/>
    <property type="match status" value="1"/>
</dbReference>
<protein>
    <recommendedName>
        <fullName evidence="3 4">Dephospho-CoA kinase</fullName>
        <ecNumber evidence="3 4">2.7.1.24</ecNumber>
    </recommendedName>
    <alternativeName>
        <fullName evidence="3">Dephosphocoenzyme A kinase</fullName>
    </alternativeName>
</protein>
<organism evidence="5 6">
    <name type="scientific">Catenisphaera adipataccumulans</name>
    <dbReference type="NCBI Taxonomy" id="700500"/>
    <lineage>
        <taxon>Bacteria</taxon>
        <taxon>Bacillati</taxon>
        <taxon>Bacillota</taxon>
        <taxon>Erysipelotrichia</taxon>
        <taxon>Erysipelotrichales</taxon>
        <taxon>Erysipelotrichaceae</taxon>
        <taxon>Catenisphaera</taxon>
    </lineage>
</organism>
<dbReference type="PANTHER" id="PTHR10695:SF46">
    <property type="entry name" value="BIFUNCTIONAL COENZYME A SYNTHASE-RELATED"/>
    <property type="match status" value="1"/>
</dbReference>
<dbReference type="EMBL" id="JACHHK010000008">
    <property type="protein sequence ID" value="MBB5183782.1"/>
    <property type="molecule type" value="Genomic_DNA"/>
</dbReference>
<comment type="caution">
    <text evidence="5">The sequence shown here is derived from an EMBL/GenBank/DDBJ whole genome shotgun (WGS) entry which is preliminary data.</text>
</comment>
<dbReference type="PROSITE" id="PS51219">
    <property type="entry name" value="DPCK"/>
    <property type="match status" value="1"/>
</dbReference>
<reference evidence="5 6" key="1">
    <citation type="submission" date="2020-08" db="EMBL/GenBank/DDBJ databases">
        <title>Genomic Encyclopedia of Type Strains, Phase IV (KMG-IV): sequencing the most valuable type-strain genomes for metagenomic binning, comparative biology and taxonomic classification.</title>
        <authorList>
            <person name="Goeker M."/>
        </authorList>
    </citation>
    <scope>NUCLEOTIDE SEQUENCE [LARGE SCALE GENOMIC DNA]</scope>
    <source>
        <strain evidence="5 6">DSM 25799</strain>
    </source>
</reference>
<dbReference type="RefSeq" id="WP_183329076.1">
    <property type="nucleotide sequence ID" value="NZ_JACHHK010000008.1"/>
</dbReference>
<keyword evidence="3" id="KW-0173">Coenzyme A biosynthesis</keyword>
<dbReference type="Proteomes" id="UP000539953">
    <property type="component" value="Unassembled WGS sequence"/>
</dbReference>
<dbReference type="PANTHER" id="PTHR10695">
    <property type="entry name" value="DEPHOSPHO-COA KINASE-RELATED"/>
    <property type="match status" value="1"/>
</dbReference>
<accession>A0A7W8D0I8</accession>
<dbReference type="CDD" id="cd02022">
    <property type="entry name" value="DPCK"/>
    <property type="match status" value="1"/>
</dbReference>
<comment type="function">
    <text evidence="3">Catalyzes the phosphorylation of the 3'-hydroxyl group of dephosphocoenzyme A to form coenzyme A.</text>
</comment>
<dbReference type="AlphaFoldDB" id="A0A7W8D0I8"/>
<dbReference type="GO" id="GO:0004140">
    <property type="term" value="F:dephospho-CoA kinase activity"/>
    <property type="evidence" value="ECO:0007669"/>
    <property type="project" value="UniProtKB-UniRule"/>
</dbReference>
<comment type="subcellular location">
    <subcellularLocation>
        <location evidence="3">Cytoplasm</location>
    </subcellularLocation>
</comment>
<gene>
    <name evidence="3" type="primary">coaE</name>
    <name evidence="5" type="ORF">HNQ47_001823</name>
</gene>
<dbReference type="HAMAP" id="MF_00376">
    <property type="entry name" value="Dephospho_CoA_kinase"/>
    <property type="match status" value="1"/>
</dbReference>
<keyword evidence="3" id="KW-0963">Cytoplasm</keyword>